<keyword evidence="2" id="KW-1185">Reference proteome</keyword>
<comment type="caution">
    <text evidence="1">The sequence shown here is derived from an EMBL/GenBank/DDBJ whole genome shotgun (WGS) entry which is preliminary data.</text>
</comment>
<accession>A0A839A5J2</accession>
<protein>
    <submittedName>
        <fullName evidence="1">Uncharacterized protein</fullName>
    </submittedName>
</protein>
<evidence type="ECO:0000313" key="1">
    <source>
        <dbReference type="EMBL" id="MBA5728973.1"/>
    </source>
</evidence>
<name>A0A839A5J2_9LACT</name>
<proteinExistence type="predicted"/>
<dbReference type="AlphaFoldDB" id="A0A839A5J2"/>
<sequence length="88" mass="10552">NGDLTEIYYLSMENIADYSVEDIEVLSEINEKNLTKKELKFTLREQPLEKNEEQTWNLEAIIYINKETNKISYFKLDDNPYNKLKNKE</sequence>
<evidence type="ECO:0000313" key="2">
    <source>
        <dbReference type="Proteomes" id="UP000571018"/>
    </source>
</evidence>
<organism evidence="1 2">
    <name type="scientific">Ruoffia halotolerans</name>
    <dbReference type="NCBI Taxonomy" id="2748684"/>
    <lineage>
        <taxon>Bacteria</taxon>
        <taxon>Bacillati</taxon>
        <taxon>Bacillota</taxon>
        <taxon>Bacilli</taxon>
        <taxon>Lactobacillales</taxon>
        <taxon>Aerococcaceae</taxon>
        <taxon>Ruoffia</taxon>
    </lineage>
</organism>
<dbReference type="Proteomes" id="UP000571018">
    <property type="component" value="Unassembled WGS sequence"/>
</dbReference>
<dbReference type="EMBL" id="JACAOA010000007">
    <property type="protein sequence ID" value="MBA5728973.1"/>
    <property type="molecule type" value="Genomic_DNA"/>
</dbReference>
<dbReference type="RefSeq" id="WP_218930687.1">
    <property type="nucleotide sequence ID" value="NZ_JACAOA010000007.1"/>
</dbReference>
<gene>
    <name evidence="1" type="ORF">HW423_04155</name>
</gene>
<reference evidence="1 2" key="1">
    <citation type="submission" date="2020-06" db="EMBL/GenBank/DDBJ databases">
        <title>Reclassification of Facklamia ignava, Facklamia soureckii and Facklami tabacinasalis as Falseniella iganva gen. nov., comb. nov., Hutsoniella ignava gen. nov., comb. nov., and Ruoffia tabacinasalis gen. nov., comb. nov and description of Ruoffia haltotolerans sp. nov., isolated from hypersaline Inland Sea of Qatar.</title>
        <authorList>
            <person name="Fotedar R."/>
            <person name="Sankaranarayanan K."/>
            <person name="Lawson P."/>
            <person name="Caldwell M."/>
            <person name="Zeyara A."/>
            <person name="Al Malki A."/>
            <person name="Ali M."/>
        </authorList>
    </citation>
    <scope>NUCLEOTIDE SEQUENCE [LARGE SCALE GENOMIC DNA]</scope>
    <source>
        <strain evidence="1 2">INB8</strain>
    </source>
</reference>
<feature type="non-terminal residue" evidence="1">
    <location>
        <position position="1"/>
    </location>
</feature>